<evidence type="ECO:0000256" key="1">
    <source>
        <dbReference type="SAM" id="MobiDB-lite"/>
    </source>
</evidence>
<name>A0A919SNJ7_9ACTN</name>
<dbReference type="Proteomes" id="UP000681340">
    <property type="component" value="Unassembled WGS sequence"/>
</dbReference>
<protein>
    <submittedName>
        <fullName evidence="2">Uncharacterized protein</fullName>
    </submittedName>
</protein>
<sequence>MLSPATSRTGPSHDGASATIAVDDRYPDAEIPLVTATAPASPSPPGESQAITPAATLRIPTAADNRFRSMDGT</sequence>
<feature type="compositionally biased region" description="Polar residues" evidence="1">
    <location>
        <begin position="1"/>
        <end position="10"/>
    </location>
</feature>
<evidence type="ECO:0000313" key="2">
    <source>
        <dbReference type="EMBL" id="GIM75410.1"/>
    </source>
</evidence>
<dbReference type="EMBL" id="BOQL01000057">
    <property type="protein sequence ID" value="GIM75410.1"/>
    <property type="molecule type" value="Genomic_DNA"/>
</dbReference>
<gene>
    <name evidence="2" type="ORF">Aau02nite_65760</name>
</gene>
<dbReference type="AlphaFoldDB" id="A0A919SNJ7"/>
<proteinExistence type="predicted"/>
<feature type="region of interest" description="Disordered" evidence="1">
    <location>
        <begin position="1"/>
        <end position="73"/>
    </location>
</feature>
<comment type="caution">
    <text evidence="2">The sequence shown here is derived from an EMBL/GenBank/DDBJ whole genome shotgun (WGS) entry which is preliminary data.</text>
</comment>
<organism evidence="2 3">
    <name type="scientific">Actinoplanes auranticolor</name>
    <dbReference type="NCBI Taxonomy" id="47988"/>
    <lineage>
        <taxon>Bacteria</taxon>
        <taxon>Bacillati</taxon>
        <taxon>Actinomycetota</taxon>
        <taxon>Actinomycetes</taxon>
        <taxon>Micromonosporales</taxon>
        <taxon>Micromonosporaceae</taxon>
        <taxon>Actinoplanes</taxon>
    </lineage>
</organism>
<evidence type="ECO:0000313" key="3">
    <source>
        <dbReference type="Proteomes" id="UP000681340"/>
    </source>
</evidence>
<keyword evidence="3" id="KW-1185">Reference proteome</keyword>
<reference evidence="2" key="1">
    <citation type="submission" date="2021-03" db="EMBL/GenBank/DDBJ databases">
        <title>Whole genome shotgun sequence of Actinoplanes auranticolor NBRC 12245.</title>
        <authorList>
            <person name="Komaki H."/>
            <person name="Tamura T."/>
        </authorList>
    </citation>
    <scope>NUCLEOTIDE SEQUENCE</scope>
    <source>
        <strain evidence="2">NBRC 12245</strain>
    </source>
</reference>
<accession>A0A919SNJ7</accession>